<organism evidence="2 3">
    <name type="scientific">Salicibibacter kimchii</name>
    <dbReference type="NCBI Taxonomy" id="2099786"/>
    <lineage>
        <taxon>Bacteria</taxon>
        <taxon>Bacillati</taxon>
        <taxon>Bacillota</taxon>
        <taxon>Bacilli</taxon>
        <taxon>Bacillales</taxon>
        <taxon>Bacillaceae</taxon>
        <taxon>Salicibibacter</taxon>
    </lineage>
</organism>
<dbReference type="OrthoDB" id="2630321at2"/>
<feature type="domain" description="Transposase putative helix-turn-helix" evidence="1">
    <location>
        <begin position="1"/>
        <end position="28"/>
    </location>
</feature>
<dbReference type="AlphaFoldDB" id="A0A345C3J3"/>
<reference evidence="2 3" key="1">
    <citation type="journal article" date="2018" name="J. Microbiol.">
        <title>Salicibibacter kimchii gen. nov., sp. nov., a moderately halophilic and alkalitolerant bacterium in the family Bacillaceae, isolated from kimchi.</title>
        <authorList>
            <person name="Jang J.Y."/>
            <person name="Oh Y.J."/>
            <person name="Lim S.K."/>
            <person name="Park H.K."/>
            <person name="Lee C."/>
            <person name="Kim J.Y."/>
            <person name="Lee M.A."/>
            <person name="Choi H.J."/>
        </authorList>
    </citation>
    <scope>NUCLEOTIDE SEQUENCE [LARGE SCALE GENOMIC DNA]</scope>
    <source>
        <strain evidence="2 3">NKC1-1</strain>
    </source>
</reference>
<proteinExistence type="predicted"/>
<evidence type="ECO:0000259" key="1">
    <source>
        <dbReference type="Pfam" id="PF12323"/>
    </source>
</evidence>
<evidence type="ECO:0000313" key="2">
    <source>
        <dbReference type="EMBL" id="AXF57774.1"/>
    </source>
</evidence>
<dbReference type="Proteomes" id="UP000252100">
    <property type="component" value="Chromosome"/>
</dbReference>
<dbReference type="EMBL" id="CP031092">
    <property type="protein sequence ID" value="AXF57774.1"/>
    <property type="molecule type" value="Genomic_DNA"/>
</dbReference>
<gene>
    <name evidence="2" type="ORF">DT065_18550</name>
</gene>
<accession>A0A345C3J3</accession>
<evidence type="ECO:0000313" key="3">
    <source>
        <dbReference type="Proteomes" id="UP000252100"/>
    </source>
</evidence>
<sequence length="31" mass="3586">MNKSLGCSRFVFNNFRTLWESEYKVSGKGLS</sequence>
<dbReference type="InterPro" id="IPR021027">
    <property type="entry name" value="Transposase_put_HTH"/>
</dbReference>
<dbReference type="KEGG" id="rue:DT065_18550"/>
<name>A0A345C3J3_9BACI</name>
<protein>
    <recommendedName>
        <fullName evidence="1">Transposase putative helix-turn-helix domain-containing protein</fullName>
    </recommendedName>
</protein>
<dbReference type="Pfam" id="PF12323">
    <property type="entry name" value="HTH_OrfB_IS605"/>
    <property type="match status" value="1"/>
</dbReference>
<keyword evidence="3" id="KW-1185">Reference proteome</keyword>